<dbReference type="HAMAP" id="MF_00202">
    <property type="entry name" value="Idi"/>
    <property type="match status" value="1"/>
</dbReference>
<evidence type="ECO:0000256" key="10">
    <source>
        <dbReference type="NCBIfam" id="TIGR02150"/>
    </source>
</evidence>
<protein>
    <recommendedName>
        <fullName evidence="3 10">Isopentenyl-diphosphate delta-isomerase</fullName>
        <ecNumber evidence="3 10">5.3.3.2</ecNumber>
    </recommendedName>
</protein>
<proteinExistence type="inferred from homology"/>
<reference evidence="13 14" key="1">
    <citation type="submission" date="2018-04" db="EMBL/GenBank/DDBJ databases">
        <authorList>
            <person name="Go L.Y."/>
            <person name="Mitchell J.A."/>
        </authorList>
    </citation>
    <scope>NUCLEOTIDE SEQUENCE [LARGE SCALE GENOMIC DNA]</scope>
    <source>
        <strain evidence="13">ULC066bin1</strain>
    </source>
</reference>
<dbReference type="InterPro" id="IPR015797">
    <property type="entry name" value="NUDIX_hydrolase-like_dom_sf"/>
</dbReference>
<dbReference type="PANTHER" id="PTHR10885:SF0">
    <property type="entry name" value="ISOPENTENYL-DIPHOSPHATE DELTA-ISOMERASE"/>
    <property type="match status" value="1"/>
</dbReference>
<evidence type="ECO:0000256" key="4">
    <source>
        <dbReference type="ARBA" id="ARBA00022490"/>
    </source>
</evidence>
<keyword evidence="5" id="KW-0479">Metal-binding</keyword>
<keyword evidence="6" id="KW-0460">Magnesium</keyword>
<comment type="similarity">
    <text evidence="2">Belongs to the IPP isomerase type 1 family.</text>
</comment>
<evidence type="ECO:0000256" key="9">
    <source>
        <dbReference type="ARBA" id="ARBA00023235"/>
    </source>
</evidence>
<reference evidence="13 14" key="2">
    <citation type="submission" date="2018-06" db="EMBL/GenBank/DDBJ databases">
        <title>Metagenomic assembly of (sub)arctic Cyanobacteria and their associated microbiome from non-axenic cultures.</title>
        <authorList>
            <person name="Baurain D."/>
        </authorList>
    </citation>
    <scope>NUCLEOTIDE SEQUENCE [LARGE SCALE GENOMIC DNA]</scope>
    <source>
        <strain evidence="13">ULC066bin1</strain>
    </source>
</reference>
<dbReference type="SUPFAM" id="SSF55811">
    <property type="entry name" value="Nudix"/>
    <property type="match status" value="1"/>
</dbReference>
<evidence type="ECO:0000256" key="1">
    <source>
        <dbReference type="ARBA" id="ARBA00004826"/>
    </source>
</evidence>
<evidence type="ECO:0000256" key="2">
    <source>
        <dbReference type="ARBA" id="ARBA00007579"/>
    </source>
</evidence>
<dbReference type="GO" id="GO:0009240">
    <property type="term" value="P:isopentenyl diphosphate biosynthetic process"/>
    <property type="evidence" value="ECO:0007669"/>
    <property type="project" value="TreeGrafter"/>
</dbReference>
<dbReference type="Pfam" id="PF00293">
    <property type="entry name" value="NUDIX"/>
    <property type="match status" value="1"/>
</dbReference>
<dbReference type="EC" id="5.3.3.2" evidence="3 10"/>
<dbReference type="NCBIfam" id="TIGR02150">
    <property type="entry name" value="IPP_isom_1"/>
    <property type="match status" value="1"/>
</dbReference>
<comment type="pathway">
    <text evidence="1">Isoprenoid biosynthesis; dimethylallyl diphosphate biosynthesis; dimethylallyl diphosphate from isopentenyl diphosphate: step 1/1.</text>
</comment>
<dbReference type="NCBIfam" id="NF002995">
    <property type="entry name" value="PRK03759.1"/>
    <property type="match status" value="1"/>
</dbReference>
<gene>
    <name evidence="13" type="ORF">DCF19_13120</name>
</gene>
<evidence type="ECO:0000259" key="12">
    <source>
        <dbReference type="PROSITE" id="PS51462"/>
    </source>
</evidence>
<dbReference type="CDD" id="cd02885">
    <property type="entry name" value="NUDIX_IPP_Isomerase"/>
    <property type="match status" value="1"/>
</dbReference>
<evidence type="ECO:0000256" key="3">
    <source>
        <dbReference type="ARBA" id="ARBA00012057"/>
    </source>
</evidence>
<dbReference type="GO" id="GO:0046872">
    <property type="term" value="F:metal ion binding"/>
    <property type="evidence" value="ECO:0007669"/>
    <property type="project" value="UniProtKB-KW"/>
</dbReference>
<dbReference type="InterPro" id="IPR056375">
    <property type="entry name" value="Idi_bact"/>
</dbReference>
<evidence type="ECO:0000256" key="6">
    <source>
        <dbReference type="ARBA" id="ARBA00022842"/>
    </source>
</evidence>
<dbReference type="Gene3D" id="3.90.79.10">
    <property type="entry name" value="Nucleoside Triphosphate Pyrophosphohydrolase"/>
    <property type="match status" value="1"/>
</dbReference>
<dbReference type="PIRSF" id="PIRSF018427">
    <property type="entry name" value="Isopntndiph_ism"/>
    <property type="match status" value="1"/>
</dbReference>
<keyword evidence="4" id="KW-0963">Cytoplasm</keyword>
<evidence type="ECO:0000313" key="14">
    <source>
        <dbReference type="Proteomes" id="UP000249467"/>
    </source>
</evidence>
<feature type="active site" evidence="11">
    <location>
        <position position="75"/>
    </location>
</feature>
<organism evidence="13 14">
    <name type="scientific">Pseudanabaena frigida</name>
    <dbReference type="NCBI Taxonomy" id="945775"/>
    <lineage>
        <taxon>Bacteria</taxon>
        <taxon>Bacillati</taxon>
        <taxon>Cyanobacteriota</taxon>
        <taxon>Cyanophyceae</taxon>
        <taxon>Pseudanabaenales</taxon>
        <taxon>Pseudanabaenaceae</taxon>
        <taxon>Pseudanabaena</taxon>
    </lineage>
</organism>
<feature type="active site" evidence="11">
    <location>
        <position position="122"/>
    </location>
</feature>
<accession>A0A2W4W992</accession>
<evidence type="ECO:0000256" key="7">
    <source>
        <dbReference type="ARBA" id="ARBA00023211"/>
    </source>
</evidence>
<name>A0A2W4W992_9CYAN</name>
<dbReference type="PROSITE" id="PS51462">
    <property type="entry name" value="NUDIX"/>
    <property type="match status" value="1"/>
</dbReference>
<sequence length="180" mass="21039">MNATAQLVNQLEEKVILVDESDRQVGVAEKLQAHRDGLLHRAFSIFVLNSQGQLLLQKRANHKYHSGGLWTNTCCSHPRHEETTLLAAHRRLQEEMGFDCELQELFSFVYRAELDNELTEYEFDHVFVGYSDREPILNPEEAEDWKWIDLKILQADIRQNPASYTYWLRDCCDRFIAALV</sequence>
<evidence type="ECO:0000313" key="13">
    <source>
        <dbReference type="EMBL" id="PZO39827.1"/>
    </source>
</evidence>
<dbReference type="UniPathway" id="UPA00059">
    <property type="reaction ID" value="UER00104"/>
</dbReference>
<keyword evidence="9 13" id="KW-0413">Isomerase</keyword>
<dbReference type="GO" id="GO:0050992">
    <property type="term" value="P:dimethylallyl diphosphate biosynthetic process"/>
    <property type="evidence" value="ECO:0007669"/>
    <property type="project" value="UniProtKB-UniPathway"/>
</dbReference>
<dbReference type="EMBL" id="QBML01000016">
    <property type="protein sequence ID" value="PZO39827.1"/>
    <property type="molecule type" value="Genomic_DNA"/>
</dbReference>
<dbReference type="Proteomes" id="UP000249467">
    <property type="component" value="Unassembled WGS sequence"/>
</dbReference>
<dbReference type="AlphaFoldDB" id="A0A2W4W992"/>
<dbReference type="PANTHER" id="PTHR10885">
    <property type="entry name" value="ISOPENTENYL-DIPHOSPHATE DELTA-ISOMERASE"/>
    <property type="match status" value="1"/>
</dbReference>
<comment type="caution">
    <text evidence="13">The sequence shown here is derived from an EMBL/GenBank/DDBJ whole genome shotgun (WGS) entry which is preliminary data.</text>
</comment>
<dbReference type="InterPro" id="IPR011876">
    <property type="entry name" value="IsopentenylPP_isomerase_typ1"/>
</dbReference>
<dbReference type="GO" id="GO:0005737">
    <property type="term" value="C:cytoplasm"/>
    <property type="evidence" value="ECO:0007669"/>
    <property type="project" value="TreeGrafter"/>
</dbReference>
<keyword evidence="7" id="KW-0464">Manganese</keyword>
<dbReference type="GO" id="GO:0004452">
    <property type="term" value="F:isopentenyl-diphosphate delta-isomerase activity"/>
    <property type="evidence" value="ECO:0007669"/>
    <property type="project" value="UniProtKB-UniRule"/>
</dbReference>
<evidence type="ECO:0000256" key="5">
    <source>
        <dbReference type="ARBA" id="ARBA00022723"/>
    </source>
</evidence>
<keyword evidence="8" id="KW-0414">Isoprene biosynthesis</keyword>
<dbReference type="InterPro" id="IPR000086">
    <property type="entry name" value="NUDIX_hydrolase_dom"/>
</dbReference>
<feature type="domain" description="Nudix hydrolase" evidence="12">
    <location>
        <begin position="38"/>
        <end position="170"/>
    </location>
</feature>
<evidence type="ECO:0000256" key="11">
    <source>
        <dbReference type="PIRSR" id="PIRSR018427-1"/>
    </source>
</evidence>
<evidence type="ECO:0000256" key="8">
    <source>
        <dbReference type="ARBA" id="ARBA00023229"/>
    </source>
</evidence>